<feature type="binding site" evidence="6">
    <location>
        <position position="180"/>
    </location>
    <ligand>
        <name>NAD(+)</name>
        <dbReference type="ChEBI" id="CHEBI:57540"/>
    </ligand>
</feature>
<dbReference type="RefSeq" id="WP_130830168.1">
    <property type="nucleotide sequence ID" value="NZ_SDIK01000018.1"/>
</dbReference>
<feature type="binding site" evidence="6">
    <location>
        <position position="215"/>
    </location>
    <ligand>
        <name>NAD(+)</name>
        <dbReference type="ChEBI" id="CHEBI:57540"/>
    </ligand>
</feature>
<feature type="binding site" evidence="6">
    <location>
        <begin position="77"/>
        <end position="78"/>
    </location>
    <ligand>
        <name>NAD(+)</name>
        <dbReference type="ChEBI" id="CHEBI:57540"/>
    </ligand>
</feature>
<evidence type="ECO:0000256" key="5">
    <source>
        <dbReference type="ARBA" id="ARBA00047925"/>
    </source>
</evidence>
<proteinExistence type="inferred from homology"/>
<feature type="binding site" evidence="6">
    <location>
        <begin position="191"/>
        <end position="196"/>
    </location>
    <ligand>
        <name>NAD(+)</name>
        <dbReference type="ChEBI" id="CHEBI:57540"/>
    </ligand>
</feature>
<dbReference type="InterPro" id="IPR017437">
    <property type="entry name" value="ATP-NAD_kinase_PpnK-typ_C"/>
</dbReference>
<evidence type="ECO:0000256" key="4">
    <source>
        <dbReference type="ARBA" id="ARBA00023027"/>
    </source>
</evidence>
<evidence type="ECO:0000313" key="8">
    <source>
        <dbReference type="Proteomes" id="UP000321612"/>
    </source>
</evidence>
<dbReference type="Pfam" id="PF20143">
    <property type="entry name" value="NAD_kinase_C"/>
    <property type="match status" value="1"/>
</dbReference>
<dbReference type="OrthoDB" id="9774737at2"/>
<dbReference type="HAMAP" id="MF_00361">
    <property type="entry name" value="NAD_kinase"/>
    <property type="match status" value="1"/>
</dbReference>
<sequence length="295" mass="32731">MAEKKLSFAIFGNDRRALESIRIWEILNYLTKREAEIYIEETFYNNLVRELHEELCISGVFEGSNFDADYAISMGGDGTFLRAASKVGAKNIPIIGVNMGRLGFLANILPSEILSMLDEIYAGNFDIEERSVIKLDADNARIEGNPFALNDIAILKRDHASMISIRASIGGEYLVTYLADGLVVSTPTGSTAYSLSNGGPIMVPRSGILSLTPVAPHSLNIRPIVISDEMEIRLEVESRSHNFLAAIDGRSEKLSEGTTLIITKAPFRIRIVKRRNHRYFSTLRSKLMWGADSRG</sequence>
<evidence type="ECO:0000256" key="1">
    <source>
        <dbReference type="ARBA" id="ARBA00022679"/>
    </source>
</evidence>
<dbReference type="SUPFAM" id="SSF111331">
    <property type="entry name" value="NAD kinase/diacylglycerol kinase-like"/>
    <property type="match status" value="1"/>
</dbReference>
<evidence type="ECO:0000256" key="6">
    <source>
        <dbReference type="HAMAP-Rule" id="MF_00361"/>
    </source>
</evidence>
<keyword evidence="6" id="KW-0963">Cytoplasm</keyword>
<comment type="caution">
    <text evidence="7">The sequence shown here is derived from an EMBL/GenBank/DDBJ whole genome shotgun (WGS) entry which is preliminary data.</text>
</comment>
<dbReference type="GO" id="GO:0003951">
    <property type="term" value="F:NAD+ kinase activity"/>
    <property type="evidence" value="ECO:0007669"/>
    <property type="project" value="UniProtKB-UniRule"/>
</dbReference>
<keyword evidence="8" id="KW-1185">Reference proteome</keyword>
<dbReference type="Gene3D" id="3.40.50.10330">
    <property type="entry name" value="Probable inorganic polyphosphate/atp-NAD kinase, domain 1"/>
    <property type="match status" value="1"/>
</dbReference>
<dbReference type="InterPro" id="IPR016064">
    <property type="entry name" value="NAD/diacylglycerol_kinase_sf"/>
</dbReference>
<dbReference type="GO" id="GO:0005524">
    <property type="term" value="F:ATP binding"/>
    <property type="evidence" value="ECO:0007669"/>
    <property type="project" value="UniProtKB-KW"/>
</dbReference>
<feature type="binding site" evidence="6">
    <location>
        <position position="82"/>
    </location>
    <ligand>
        <name>NAD(+)</name>
        <dbReference type="ChEBI" id="CHEBI:57540"/>
    </ligand>
</feature>
<dbReference type="Proteomes" id="UP000321612">
    <property type="component" value="Unassembled WGS sequence"/>
</dbReference>
<keyword evidence="6" id="KW-0547">Nucleotide-binding</keyword>
<reference evidence="8" key="1">
    <citation type="submission" date="2019-05" db="EMBL/GenBank/DDBJ databases">
        <title>Prevotella brunnea sp. nov., isolated from a wound of a patient.</title>
        <authorList>
            <person name="Buhl M."/>
        </authorList>
    </citation>
    <scope>NUCLEOTIDE SEQUENCE [LARGE SCALE GENOMIC DNA]</scope>
    <source>
        <strain evidence="8">A2672</strain>
    </source>
</reference>
<evidence type="ECO:0000313" key="7">
    <source>
        <dbReference type="EMBL" id="TXJ62802.1"/>
    </source>
</evidence>
<keyword evidence="6" id="KW-0067">ATP-binding</keyword>
<keyword evidence="3 6" id="KW-0521">NADP</keyword>
<dbReference type="GO" id="GO:0005737">
    <property type="term" value="C:cytoplasm"/>
    <property type="evidence" value="ECO:0007669"/>
    <property type="project" value="UniProtKB-SubCell"/>
</dbReference>
<dbReference type="PANTHER" id="PTHR20275:SF0">
    <property type="entry name" value="NAD KINASE"/>
    <property type="match status" value="1"/>
</dbReference>
<dbReference type="PANTHER" id="PTHR20275">
    <property type="entry name" value="NAD KINASE"/>
    <property type="match status" value="1"/>
</dbReference>
<dbReference type="GO" id="GO:0051287">
    <property type="term" value="F:NAD binding"/>
    <property type="evidence" value="ECO:0007669"/>
    <property type="project" value="UniProtKB-ARBA"/>
</dbReference>
<dbReference type="Pfam" id="PF01513">
    <property type="entry name" value="NAD_kinase"/>
    <property type="match status" value="1"/>
</dbReference>
<comment type="function">
    <text evidence="6">Involved in the regulation of the intracellular balance of NAD and NADP, and is a key enzyme in the biosynthesis of NADP. Catalyzes specifically the phosphorylation on 2'-hydroxyl of the adenosine moiety of NAD to yield NADP.</text>
</comment>
<organism evidence="7 8">
    <name type="scientific">Prevotella brunnea</name>
    <dbReference type="NCBI Taxonomy" id="2508867"/>
    <lineage>
        <taxon>Bacteria</taxon>
        <taxon>Pseudomonadati</taxon>
        <taxon>Bacteroidota</taxon>
        <taxon>Bacteroidia</taxon>
        <taxon>Bacteroidales</taxon>
        <taxon>Prevotellaceae</taxon>
        <taxon>Prevotella</taxon>
    </lineage>
</organism>
<keyword evidence="1 6" id="KW-0808">Transferase</keyword>
<dbReference type="Gene3D" id="2.60.200.30">
    <property type="entry name" value="Probable inorganic polyphosphate/atp-NAD kinase, domain 2"/>
    <property type="match status" value="1"/>
</dbReference>
<feature type="binding site" evidence="6">
    <location>
        <begin position="150"/>
        <end position="151"/>
    </location>
    <ligand>
        <name>NAD(+)</name>
        <dbReference type="ChEBI" id="CHEBI:57540"/>
    </ligand>
</feature>
<keyword evidence="4 6" id="KW-0520">NAD</keyword>
<comment type="caution">
    <text evidence="6">Lacks conserved residue(s) required for the propagation of feature annotation.</text>
</comment>
<dbReference type="AlphaFoldDB" id="A0A5C8GM49"/>
<comment type="cofactor">
    <cofactor evidence="6">
        <name>a divalent metal cation</name>
        <dbReference type="ChEBI" id="CHEBI:60240"/>
    </cofactor>
</comment>
<evidence type="ECO:0000256" key="2">
    <source>
        <dbReference type="ARBA" id="ARBA00022777"/>
    </source>
</evidence>
<dbReference type="GO" id="GO:0006741">
    <property type="term" value="P:NADP+ biosynthetic process"/>
    <property type="evidence" value="ECO:0007669"/>
    <property type="project" value="UniProtKB-UniRule"/>
</dbReference>
<dbReference type="InterPro" id="IPR002504">
    <property type="entry name" value="NADK"/>
</dbReference>
<dbReference type="GO" id="GO:0046872">
    <property type="term" value="F:metal ion binding"/>
    <property type="evidence" value="ECO:0007669"/>
    <property type="project" value="UniProtKB-UniRule"/>
</dbReference>
<dbReference type="NCBIfam" id="NF002521">
    <property type="entry name" value="PRK01911.1"/>
    <property type="match status" value="1"/>
</dbReference>
<dbReference type="GO" id="GO:0019674">
    <property type="term" value="P:NAD+ metabolic process"/>
    <property type="evidence" value="ECO:0007669"/>
    <property type="project" value="InterPro"/>
</dbReference>
<name>A0A5C8GM49_9BACT</name>
<evidence type="ECO:0000256" key="3">
    <source>
        <dbReference type="ARBA" id="ARBA00022857"/>
    </source>
</evidence>
<protein>
    <recommendedName>
        <fullName evidence="6">NAD kinase</fullName>
        <ecNumber evidence="6">2.7.1.23</ecNumber>
    </recommendedName>
    <alternativeName>
        <fullName evidence="6">ATP-dependent NAD kinase</fullName>
    </alternativeName>
</protein>
<gene>
    <name evidence="6" type="primary">nadK</name>
    <name evidence="7" type="ORF">ETF27_02805</name>
</gene>
<keyword evidence="2 6" id="KW-0418">Kinase</keyword>
<comment type="catalytic activity">
    <reaction evidence="5 6">
        <text>NAD(+) + ATP = ADP + NADP(+) + H(+)</text>
        <dbReference type="Rhea" id="RHEA:18629"/>
        <dbReference type="ChEBI" id="CHEBI:15378"/>
        <dbReference type="ChEBI" id="CHEBI:30616"/>
        <dbReference type="ChEBI" id="CHEBI:57540"/>
        <dbReference type="ChEBI" id="CHEBI:58349"/>
        <dbReference type="ChEBI" id="CHEBI:456216"/>
        <dbReference type="EC" id="2.7.1.23"/>
    </reaction>
</comment>
<dbReference type="EMBL" id="SDIK01000018">
    <property type="protein sequence ID" value="TXJ62802.1"/>
    <property type="molecule type" value="Genomic_DNA"/>
</dbReference>
<dbReference type="InterPro" id="IPR017438">
    <property type="entry name" value="ATP-NAD_kinase_N"/>
</dbReference>
<feature type="active site" description="Proton acceptor" evidence="6">
    <location>
        <position position="77"/>
    </location>
</feature>
<comment type="similarity">
    <text evidence="6">Belongs to the NAD kinase family.</text>
</comment>
<accession>A0A5C8GM49</accession>
<comment type="subcellular location">
    <subcellularLocation>
        <location evidence="6">Cytoplasm</location>
    </subcellularLocation>
</comment>
<dbReference type="EC" id="2.7.1.23" evidence="6"/>